<sequence length="63" mass="6583">MATKDDERAARLKAALRDNLRRRKAQARSRADEAPGSAADTGPDASLVAGSEPAPKRQPAGKG</sequence>
<dbReference type="EMBL" id="AP014809">
    <property type="protein sequence ID" value="BAU90696.1"/>
    <property type="molecule type" value="Genomic_DNA"/>
</dbReference>
<protein>
    <submittedName>
        <fullName evidence="2">ATP phosphoribosyltransferase</fullName>
    </submittedName>
</protein>
<evidence type="ECO:0000313" key="2">
    <source>
        <dbReference type="EMBL" id="BAU90696.1"/>
    </source>
</evidence>
<feature type="region of interest" description="Disordered" evidence="1">
    <location>
        <begin position="1"/>
        <end position="63"/>
    </location>
</feature>
<evidence type="ECO:0000313" key="3">
    <source>
        <dbReference type="Proteomes" id="UP000218288"/>
    </source>
</evidence>
<name>A0A160PDW1_9HYPH</name>
<reference evidence="2 3" key="1">
    <citation type="journal article" date="2016" name="Genome Announc.">
        <title>Complete Genome Sequence of Methylobacterium populi P-1M, Isolated from Pink-Pigmented Household Biofilm.</title>
        <authorList>
            <person name="Morohoshi T."/>
            <person name="Ikeda T."/>
        </authorList>
    </citation>
    <scope>NUCLEOTIDE SEQUENCE [LARGE SCALE GENOMIC DNA]</scope>
    <source>
        <strain evidence="2 3">P-1M</strain>
    </source>
</reference>
<accession>A0A160PDW1</accession>
<proteinExistence type="predicted"/>
<keyword evidence="2" id="KW-0328">Glycosyltransferase</keyword>
<keyword evidence="2" id="KW-0808">Transferase</keyword>
<dbReference type="OrthoDB" id="8006036at2"/>
<dbReference type="GO" id="GO:0016757">
    <property type="term" value="F:glycosyltransferase activity"/>
    <property type="evidence" value="ECO:0007669"/>
    <property type="project" value="UniProtKB-KW"/>
</dbReference>
<gene>
    <name evidence="2" type="ORF">MPPM_2091</name>
</gene>
<dbReference type="RefSeq" id="WP_096484986.1">
    <property type="nucleotide sequence ID" value="NZ_AP014809.1"/>
</dbReference>
<organism evidence="2 3">
    <name type="scientific">Methylorubrum populi</name>
    <dbReference type="NCBI Taxonomy" id="223967"/>
    <lineage>
        <taxon>Bacteria</taxon>
        <taxon>Pseudomonadati</taxon>
        <taxon>Pseudomonadota</taxon>
        <taxon>Alphaproteobacteria</taxon>
        <taxon>Hyphomicrobiales</taxon>
        <taxon>Methylobacteriaceae</taxon>
        <taxon>Methylorubrum</taxon>
    </lineage>
</organism>
<dbReference type="Proteomes" id="UP000218288">
    <property type="component" value="Chromosome"/>
</dbReference>
<feature type="compositionally biased region" description="Basic and acidic residues" evidence="1">
    <location>
        <begin position="1"/>
        <end position="19"/>
    </location>
</feature>
<dbReference type="AlphaFoldDB" id="A0A160PDW1"/>
<evidence type="ECO:0000256" key="1">
    <source>
        <dbReference type="SAM" id="MobiDB-lite"/>
    </source>
</evidence>